<dbReference type="PANTHER" id="PTHR33273:SF2">
    <property type="entry name" value="ENDONUCLEASE_EXONUCLEASE_PHOSPHATASE DOMAIN-CONTAINING PROTEIN"/>
    <property type="match status" value="1"/>
</dbReference>
<reference evidence="3 4" key="1">
    <citation type="submission" date="2019-08" db="EMBL/GenBank/DDBJ databases">
        <authorList>
            <person name="Alioto T."/>
            <person name="Alioto T."/>
            <person name="Gomez Garrido J."/>
        </authorList>
    </citation>
    <scope>NUCLEOTIDE SEQUENCE [LARGE SCALE GENOMIC DNA]</scope>
</reference>
<evidence type="ECO:0000313" key="4">
    <source>
        <dbReference type="Proteomes" id="UP000325440"/>
    </source>
</evidence>
<dbReference type="OrthoDB" id="6624230at2759"/>
<organism evidence="3 4">
    <name type="scientific">Cinara cedri</name>
    <dbReference type="NCBI Taxonomy" id="506608"/>
    <lineage>
        <taxon>Eukaryota</taxon>
        <taxon>Metazoa</taxon>
        <taxon>Ecdysozoa</taxon>
        <taxon>Arthropoda</taxon>
        <taxon>Hexapoda</taxon>
        <taxon>Insecta</taxon>
        <taxon>Pterygota</taxon>
        <taxon>Neoptera</taxon>
        <taxon>Paraneoptera</taxon>
        <taxon>Hemiptera</taxon>
        <taxon>Sternorrhyncha</taxon>
        <taxon>Aphidomorpha</taxon>
        <taxon>Aphidoidea</taxon>
        <taxon>Aphididae</taxon>
        <taxon>Lachninae</taxon>
        <taxon>Cinara</taxon>
    </lineage>
</organism>
<accession>A0A5E4NRV6</accession>
<protein>
    <submittedName>
        <fullName evidence="3">Pre-C2HC domain</fullName>
    </submittedName>
</protein>
<dbReference type="PANTHER" id="PTHR33273">
    <property type="entry name" value="DOMAIN-CONTAINING PROTEIN, PUTATIVE-RELATED"/>
    <property type="match status" value="1"/>
</dbReference>
<feature type="region of interest" description="Disordered" evidence="1">
    <location>
        <begin position="1"/>
        <end position="22"/>
    </location>
</feature>
<evidence type="ECO:0000313" key="3">
    <source>
        <dbReference type="EMBL" id="VVC45659.1"/>
    </source>
</evidence>
<dbReference type="InterPro" id="IPR006579">
    <property type="entry name" value="Pre_C2HC_dom"/>
</dbReference>
<evidence type="ECO:0000256" key="1">
    <source>
        <dbReference type="SAM" id="MobiDB-lite"/>
    </source>
</evidence>
<feature type="domain" description="Pre-C2HC" evidence="2">
    <location>
        <begin position="65"/>
        <end position="133"/>
    </location>
</feature>
<feature type="compositionally biased region" description="Polar residues" evidence="1">
    <location>
        <begin position="9"/>
        <end position="20"/>
    </location>
</feature>
<dbReference type="SMART" id="SM00596">
    <property type="entry name" value="PRE_C2HC"/>
    <property type="match status" value="1"/>
</dbReference>
<feature type="compositionally biased region" description="Polar residues" evidence="1">
    <location>
        <begin position="215"/>
        <end position="238"/>
    </location>
</feature>
<gene>
    <name evidence="3" type="ORF">CINCED_3A016692</name>
</gene>
<dbReference type="Proteomes" id="UP000325440">
    <property type="component" value="Unassembled WGS sequence"/>
</dbReference>
<keyword evidence="4" id="KW-1185">Reference proteome</keyword>
<name>A0A5E4NRV6_9HEMI</name>
<proteinExistence type="predicted"/>
<evidence type="ECO:0000259" key="2">
    <source>
        <dbReference type="SMART" id="SM00596"/>
    </source>
</evidence>
<sequence length="238" mass="26723">MEESEFIQPKTTTRILSSGTPADPKKCKPMFVTANRYSSLTIDDDATEDKAFRIVIRNLHPSTLTIEVGRAIEDLGFTVHQVANVLHKVTKSKLLVFFVDLEPAIINKDIFSLKSLLHTKIKVEEPHKRKDITQCHNCQEYGHSKKYCALSSRCVRCGKNHPSSACTKSNETPASCVLCNGNHPANYKGCKTYKELQNHRNFSTNQNNGNKTNNVSFKFNNCESSPRPTQTTNPIPDP</sequence>
<feature type="compositionally biased region" description="Low complexity" evidence="1">
    <location>
        <begin position="201"/>
        <end position="214"/>
    </location>
</feature>
<feature type="region of interest" description="Disordered" evidence="1">
    <location>
        <begin position="201"/>
        <end position="238"/>
    </location>
</feature>
<dbReference type="Pfam" id="PF07530">
    <property type="entry name" value="PRE_C2HC"/>
    <property type="match status" value="1"/>
</dbReference>
<dbReference type="AlphaFoldDB" id="A0A5E4NRV6"/>
<dbReference type="EMBL" id="CABPRJ010002409">
    <property type="protein sequence ID" value="VVC45659.1"/>
    <property type="molecule type" value="Genomic_DNA"/>
</dbReference>